<dbReference type="Proteomes" id="UP001159427">
    <property type="component" value="Unassembled WGS sequence"/>
</dbReference>
<feature type="transmembrane region" description="Helical" evidence="9">
    <location>
        <begin position="252"/>
        <end position="276"/>
    </location>
</feature>
<keyword evidence="3" id="KW-0813">Transport</keyword>
<proteinExistence type="inferred from homology"/>
<evidence type="ECO:0000256" key="6">
    <source>
        <dbReference type="ARBA" id="ARBA00022989"/>
    </source>
</evidence>
<evidence type="ECO:0000256" key="1">
    <source>
        <dbReference type="ARBA" id="ARBA00004439"/>
    </source>
</evidence>
<evidence type="ECO:0000256" key="8">
    <source>
        <dbReference type="ARBA" id="ARBA00023329"/>
    </source>
</evidence>
<gene>
    <name evidence="11" type="ORF">PEVE_00020891</name>
</gene>
<dbReference type="Pfam" id="PF01490">
    <property type="entry name" value="Aa_trans"/>
    <property type="match status" value="1"/>
</dbReference>
<feature type="transmembrane region" description="Helical" evidence="9">
    <location>
        <begin position="153"/>
        <end position="172"/>
    </location>
</feature>
<evidence type="ECO:0000256" key="7">
    <source>
        <dbReference type="ARBA" id="ARBA00023136"/>
    </source>
</evidence>
<keyword evidence="6 9" id="KW-1133">Transmembrane helix</keyword>
<keyword evidence="5" id="KW-0532">Neurotransmitter transport</keyword>
<name>A0ABN8LJJ1_9CNID</name>
<feature type="transmembrane region" description="Helical" evidence="9">
    <location>
        <begin position="296"/>
        <end position="320"/>
    </location>
</feature>
<comment type="subcellular location">
    <subcellularLocation>
        <location evidence="1">Cytoplasmic vesicle membrane</location>
        <topology evidence="1">Multi-pass membrane protein</topology>
    </subcellularLocation>
</comment>
<dbReference type="PANTHER" id="PTHR22950">
    <property type="entry name" value="AMINO ACID TRANSPORTER"/>
    <property type="match status" value="1"/>
</dbReference>
<comment type="similarity">
    <text evidence="2">Belongs to the amino acid/polyamine transporter 2 family.</text>
</comment>
<evidence type="ECO:0000256" key="9">
    <source>
        <dbReference type="SAM" id="Phobius"/>
    </source>
</evidence>
<protein>
    <recommendedName>
        <fullName evidence="10">Amino acid transporter transmembrane domain-containing protein</fullName>
    </recommendedName>
</protein>
<comment type="caution">
    <text evidence="11">The sequence shown here is derived from an EMBL/GenBank/DDBJ whole genome shotgun (WGS) entry which is preliminary data.</text>
</comment>
<feature type="domain" description="Amino acid transporter transmembrane" evidence="10">
    <location>
        <begin position="33"/>
        <end position="422"/>
    </location>
</feature>
<dbReference type="PANTHER" id="PTHR22950:SF689">
    <property type="entry name" value="VESICULAR INHIBITORY AMINO ACID TRANSPORTER"/>
    <property type="match status" value="1"/>
</dbReference>
<feature type="transmembrane region" description="Helical" evidence="9">
    <location>
        <begin position="184"/>
        <end position="206"/>
    </location>
</feature>
<evidence type="ECO:0000313" key="12">
    <source>
        <dbReference type="Proteomes" id="UP001159427"/>
    </source>
</evidence>
<sequence>MPLREGYHKLDESLVLESNERSKSLDETIEDLKKISTMDSFWNACNSVQGISILSMPLVTLFGGYWFIIGIIAVAVISNHTSKILIECLYEEFPGKGRIRVRNTFADIGDAFWPKYGRHMVDVTKFLELIFMATIYPIACGEAVYYTFPFLPIGKQIWILIFGLAMLPNVFLNSVKLLSKISMVTISFAFATFAIVVAYCLGQSASWKSQDLLVFDPLRFPLSLGVVLAGYSSQIYLTVLEGNMRHPEKFNSVINFAYLAMTVLKIAVGIFGYLTFTDSVSDMVSNNLPQGAYRTIVNIVVTVLSFMGYSLPMFAVFDMTERSVPRCLTARFLNHDGSRPGMACVVLLRLTLTAITILMAILVPHFTLFAAFIGSGTGTAIAVIFPCIFYLKIFYWQLKWYQVIPNVFIVCFGVLMSACGMISTGRELFITLKQDSDY</sequence>
<evidence type="ECO:0000256" key="2">
    <source>
        <dbReference type="ARBA" id="ARBA00008066"/>
    </source>
</evidence>
<feature type="transmembrane region" description="Helical" evidence="9">
    <location>
        <begin position="403"/>
        <end position="423"/>
    </location>
</feature>
<dbReference type="EMBL" id="CALNXI010000028">
    <property type="protein sequence ID" value="CAH3015771.1"/>
    <property type="molecule type" value="Genomic_DNA"/>
</dbReference>
<evidence type="ECO:0000256" key="5">
    <source>
        <dbReference type="ARBA" id="ARBA00022775"/>
    </source>
</evidence>
<keyword evidence="7 9" id="KW-0472">Membrane</keyword>
<feature type="transmembrane region" description="Helical" evidence="9">
    <location>
        <begin position="341"/>
        <end position="363"/>
    </location>
</feature>
<dbReference type="InterPro" id="IPR013057">
    <property type="entry name" value="AA_transpt_TM"/>
</dbReference>
<feature type="transmembrane region" description="Helical" evidence="9">
    <location>
        <begin position="51"/>
        <end position="77"/>
    </location>
</feature>
<evidence type="ECO:0000256" key="3">
    <source>
        <dbReference type="ARBA" id="ARBA00022448"/>
    </source>
</evidence>
<reference evidence="11 12" key="1">
    <citation type="submission" date="2022-05" db="EMBL/GenBank/DDBJ databases">
        <authorList>
            <consortium name="Genoscope - CEA"/>
            <person name="William W."/>
        </authorList>
    </citation>
    <scope>NUCLEOTIDE SEQUENCE [LARGE SCALE GENOMIC DNA]</scope>
</reference>
<keyword evidence="12" id="KW-1185">Reference proteome</keyword>
<feature type="transmembrane region" description="Helical" evidence="9">
    <location>
        <begin position="369"/>
        <end position="391"/>
    </location>
</feature>
<feature type="transmembrane region" description="Helical" evidence="9">
    <location>
        <begin position="218"/>
        <end position="240"/>
    </location>
</feature>
<keyword evidence="4 9" id="KW-0812">Transmembrane</keyword>
<accession>A0ABN8LJJ1</accession>
<evidence type="ECO:0000256" key="4">
    <source>
        <dbReference type="ARBA" id="ARBA00022692"/>
    </source>
</evidence>
<keyword evidence="8" id="KW-0968">Cytoplasmic vesicle</keyword>
<evidence type="ECO:0000259" key="10">
    <source>
        <dbReference type="Pfam" id="PF01490"/>
    </source>
</evidence>
<feature type="transmembrane region" description="Helical" evidence="9">
    <location>
        <begin position="126"/>
        <end position="147"/>
    </location>
</feature>
<evidence type="ECO:0000313" key="11">
    <source>
        <dbReference type="EMBL" id="CAH3015771.1"/>
    </source>
</evidence>
<organism evidence="11 12">
    <name type="scientific">Porites evermanni</name>
    <dbReference type="NCBI Taxonomy" id="104178"/>
    <lineage>
        <taxon>Eukaryota</taxon>
        <taxon>Metazoa</taxon>
        <taxon>Cnidaria</taxon>
        <taxon>Anthozoa</taxon>
        <taxon>Hexacorallia</taxon>
        <taxon>Scleractinia</taxon>
        <taxon>Fungiina</taxon>
        <taxon>Poritidae</taxon>
        <taxon>Porites</taxon>
    </lineage>
</organism>